<reference evidence="1" key="1">
    <citation type="submission" date="2009-07" db="EMBL/GenBank/DDBJ databases">
        <authorList>
            <person name="Weinstock G."/>
            <person name="Sodergren E."/>
            <person name="Clifton S."/>
            <person name="Fulton L."/>
            <person name="Fulton B."/>
            <person name="Courtney L."/>
            <person name="Fronick C."/>
            <person name="Harrison M."/>
            <person name="Strong C."/>
            <person name="Farmer C."/>
            <person name="Delahaunty K."/>
            <person name="Markovic C."/>
            <person name="Hall O."/>
            <person name="Minx P."/>
            <person name="Tomlinson C."/>
            <person name="Mitreva M."/>
            <person name="Nelson J."/>
            <person name="Hou S."/>
            <person name="Wollam A."/>
            <person name="Pepin K.H."/>
            <person name="Johnson M."/>
            <person name="Bhonagiri V."/>
            <person name="Nash W.E."/>
            <person name="Warren W."/>
            <person name="Chinwalla A."/>
            <person name="Mardis E.R."/>
            <person name="Wilson R.K."/>
        </authorList>
    </citation>
    <scope>NUCLEOTIDE SEQUENCE [LARGE SCALE GENOMIC DNA]</scope>
    <source>
        <strain evidence="1">DSM 14469</strain>
    </source>
</reference>
<dbReference type="EMBL" id="ACCL02000018">
    <property type="protein sequence ID" value="EET59452.1"/>
    <property type="molecule type" value="Genomic_DNA"/>
</dbReference>
<dbReference type="STRING" id="168384.SAMN05660368_02976"/>
<evidence type="ECO:0000313" key="1">
    <source>
        <dbReference type="EMBL" id="EET59452.1"/>
    </source>
</evidence>
<name>C6LIR3_9FIRM</name>
<protein>
    <submittedName>
        <fullName evidence="1">Uncharacterized protein</fullName>
    </submittedName>
</protein>
<evidence type="ECO:0000313" key="2">
    <source>
        <dbReference type="Proteomes" id="UP000005561"/>
    </source>
</evidence>
<comment type="caution">
    <text evidence="1">The sequence shown here is derived from an EMBL/GenBank/DDBJ whole genome shotgun (WGS) entry which is preliminary data.</text>
</comment>
<sequence length="96" mass="11355">MNLRQKNKRLKRELELLKKQTIKPEIIRQRADVIRLYGSYKFTQTVIENVPEEVIKRAAAKPLLETVMPYIHFDRYLDYSDGNYVVEASLSVVKED</sequence>
<keyword evidence="2" id="KW-1185">Reference proteome</keyword>
<dbReference type="Proteomes" id="UP000005561">
    <property type="component" value="Unassembled WGS sequence"/>
</dbReference>
<proteinExistence type="predicted"/>
<dbReference type="RefSeq" id="WP_006863312.1">
    <property type="nucleotide sequence ID" value="NZ_ACCL02000018.1"/>
</dbReference>
<accession>C6LIR3</accession>
<gene>
    <name evidence="1" type="ORF">BRYFOR_08543</name>
</gene>
<organism evidence="1 2">
    <name type="scientific">Marvinbryantia formatexigens DSM 14469</name>
    <dbReference type="NCBI Taxonomy" id="478749"/>
    <lineage>
        <taxon>Bacteria</taxon>
        <taxon>Bacillati</taxon>
        <taxon>Bacillota</taxon>
        <taxon>Clostridia</taxon>
        <taxon>Lachnospirales</taxon>
        <taxon>Lachnospiraceae</taxon>
        <taxon>Marvinbryantia</taxon>
    </lineage>
</organism>
<dbReference type="AlphaFoldDB" id="C6LIR3"/>